<feature type="compositionally biased region" description="Polar residues" evidence="1">
    <location>
        <begin position="153"/>
        <end position="165"/>
    </location>
</feature>
<comment type="caution">
    <text evidence="2">The sequence shown here is derived from an EMBL/GenBank/DDBJ whole genome shotgun (WGS) entry which is preliminary data.</text>
</comment>
<feature type="region of interest" description="Disordered" evidence="1">
    <location>
        <begin position="1"/>
        <end position="274"/>
    </location>
</feature>
<evidence type="ECO:0000313" key="3">
    <source>
        <dbReference type="Proteomes" id="UP001296104"/>
    </source>
</evidence>
<feature type="compositionally biased region" description="Polar residues" evidence="1">
    <location>
        <begin position="222"/>
        <end position="232"/>
    </location>
</feature>
<feature type="compositionally biased region" description="Polar residues" evidence="1">
    <location>
        <begin position="253"/>
        <end position="262"/>
    </location>
</feature>
<name>A0AAI9E4F3_9PEZI</name>
<protein>
    <submittedName>
        <fullName evidence="2">Uncharacterized protein</fullName>
    </submittedName>
</protein>
<accession>A0AAI9E4F3</accession>
<evidence type="ECO:0000313" key="2">
    <source>
        <dbReference type="EMBL" id="CAK3826232.1"/>
    </source>
</evidence>
<feature type="compositionally biased region" description="Basic residues" evidence="1">
    <location>
        <begin position="141"/>
        <end position="152"/>
    </location>
</feature>
<dbReference type="Proteomes" id="UP001296104">
    <property type="component" value="Unassembled WGS sequence"/>
</dbReference>
<proteinExistence type="predicted"/>
<sequence length="302" mass="32631">MFTASGGKKRNRDVDDEGKELQGPFEKRSRATTDSSDGDQWFHHDSVLNTPTTAREQPKYDSDDEQSSSIVSEPGSPQDISMSDGDEGMGGATFSQSPEDNFITHPRPAIHSPWGQRLRTERVPTPAVPMRPGASSPRIRTGPKQHIRKRHPQQNSTGSAGSTGSDHLEVPSPIDEDEVPTPPSAAEAAGSQLSQLTVSDVDMDESDAAPTISIDPARPPSVNANKTQQDYSNPLGPMESGAHSLVVRKQRQRSGALSSGNSPVRCVDPSTTSHKRGFSMGFRADCEKCRLKVPGHMNHFIS</sequence>
<organism evidence="2 3">
    <name type="scientific">Lecanosticta acicola</name>
    <dbReference type="NCBI Taxonomy" id="111012"/>
    <lineage>
        <taxon>Eukaryota</taxon>
        <taxon>Fungi</taxon>
        <taxon>Dikarya</taxon>
        <taxon>Ascomycota</taxon>
        <taxon>Pezizomycotina</taxon>
        <taxon>Dothideomycetes</taxon>
        <taxon>Dothideomycetidae</taxon>
        <taxon>Mycosphaerellales</taxon>
        <taxon>Mycosphaerellaceae</taxon>
        <taxon>Lecanosticta</taxon>
    </lineage>
</organism>
<evidence type="ECO:0000256" key="1">
    <source>
        <dbReference type="SAM" id="MobiDB-lite"/>
    </source>
</evidence>
<dbReference type="AlphaFoldDB" id="A0AAI9E4F3"/>
<reference evidence="2" key="1">
    <citation type="submission" date="2023-11" db="EMBL/GenBank/DDBJ databases">
        <authorList>
            <person name="Alioto T."/>
            <person name="Alioto T."/>
            <person name="Gomez Garrido J."/>
        </authorList>
    </citation>
    <scope>NUCLEOTIDE SEQUENCE</scope>
</reference>
<keyword evidence="3" id="KW-1185">Reference proteome</keyword>
<dbReference type="EMBL" id="CAVMBE010000004">
    <property type="protein sequence ID" value="CAK3826232.1"/>
    <property type="molecule type" value="Genomic_DNA"/>
</dbReference>
<gene>
    <name evidence="2" type="ORF">LECACI_7A001264</name>
</gene>